<sequence length="578" mass="59009">MSTTSSSVPPADVLADRARPVAHGPEIPGLLEAFWEYERALMADDLPALDALFAPGPDTLRGDAAGLLRGHDAISTFRGGRGGAPKRRIVEVEVRALGEDHAAVVAITELLRGGRGQQTQVWRRGEDGWKVAVAHVAVAPPAMDRRIWRVLGAPLVPAPVTAGGESADEGAGPLAGERIAVKDVIAVAGQRIGGGSPALLAGARPEPRHADAVELLLDAGAEVTGIAATDELAYSLAGTNTHYGTPPNPRAPHRISGGSTSGPASAVSLGHASIGLGTDTGGSLRIPAAYQGLWALRPTHGAVPRDGVLPLAPSFDTVGLLTRTPDLLARAAAVLLPEEQVVLEDPVLRTVPGLETLLDPEVADALDTALARWRTAIAVEEADPLDADELSGFAETFRLLQAREAWATHGAWVRAHRDALAPDVGARFDAAAQVTADEAADAQQARTRAVGQIRRRLADGVLVVSAASSVAPLGRDATAGGPAIEAQRARTLQLTCLAGLAGLPAVAVPLVTASGLPTAVTLVGPPGSDLALIDLATRLEEDTAPPASPARGTAAATGPALTTGSARATDPAPGKIPA</sequence>
<evidence type="ECO:0000313" key="3">
    <source>
        <dbReference type="EMBL" id="MBB5832548.1"/>
    </source>
</evidence>
<dbReference type="InterPro" id="IPR024507">
    <property type="entry name" value="AtzH-like"/>
</dbReference>
<feature type="region of interest" description="Disordered" evidence="1">
    <location>
        <begin position="542"/>
        <end position="578"/>
    </location>
</feature>
<dbReference type="PANTHER" id="PTHR46310:SF7">
    <property type="entry name" value="AMIDASE 1"/>
    <property type="match status" value="1"/>
</dbReference>
<organism evidence="3 4">
    <name type="scientific">Brachybacterium aquaticum</name>
    <dbReference type="NCBI Taxonomy" id="1432564"/>
    <lineage>
        <taxon>Bacteria</taxon>
        <taxon>Bacillati</taxon>
        <taxon>Actinomycetota</taxon>
        <taxon>Actinomycetes</taxon>
        <taxon>Micrococcales</taxon>
        <taxon>Dermabacteraceae</taxon>
        <taxon>Brachybacterium</taxon>
    </lineage>
</organism>
<dbReference type="InterPro" id="IPR032710">
    <property type="entry name" value="NTF2-like_dom_sf"/>
</dbReference>
<keyword evidence="4" id="KW-1185">Reference proteome</keyword>
<dbReference type="Pfam" id="PF01425">
    <property type="entry name" value="Amidase"/>
    <property type="match status" value="1"/>
</dbReference>
<reference evidence="3 4" key="1">
    <citation type="submission" date="2020-08" db="EMBL/GenBank/DDBJ databases">
        <title>Sequencing the genomes of 1000 actinobacteria strains.</title>
        <authorList>
            <person name="Klenk H.-P."/>
        </authorList>
    </citation>
    <scope>NUCLEOTIDE SEQUENCE [LARGE SCALE GENOMIC DNA]</scope>
    <source>
        <strain evidence="3 4">DSM 28796</strain>
    </source>
</reference>
<dbReference type="SUPFAM" id="SSF75304">
    <property type="entry name" value="Amidase signature (AS) enzymes"/>
    <property type="match status" value="1"/>
</dbReference>
<dbReference type="Gene3D" id="3.90.1300.10">
    <property type="entry name" value="Amidase signature (AS) domain"/>
    <property type="match status" value="1"/>
</dbReference>
<dbReference type="EMBL" id="JACHLZ010000001">
    <property type="protein sequence ID" value="MBB5832548.1"/>
    <property type="molecule type" value="Genomic_DNA"/>
</dbReference>
<comment type="caution">
    <text evidence="3">The sequence shown here is derived from an EMBL/GenBank/DDBJ whole genome shotgun (WGS) entry which is preliminary data.</text>
</comment>
<dbReference type="GO" id="GO:0016740">
    <property type="term" value="F:transferase activity"/>
    <property type="evidence" value="ECO:0007669"/>
    <property type="project" value="UniProtKB-KW"/>
</dbReference>
<dbReference type="PANTHER" id="PTHR46310">
    <property type="entry name" value="AMIDASE 1"/>
    <property type="match status" value="1"/>
</dbReference>
<proteinExistence type="predicted"/>
<dbReference type="AlphaFoldDB" id="A0A841AHN1"/>
<dbReference type="Gene3D" id="3.10.450.50">
    <property type="match status" value="1"/>
</dbReference>
<gene>
    <name evidence="3" type="ORF">HNR70_002361</name>
</gene>
<dbReference type="RefSeq" id="WP_184325856.1">
    <property type="nucleotide sequence ID" value="NZ_JACHLZ010000001.1"/>
</dbReference>
<dbReference type="InterPro" id="IPR036928">
    <property type="entry name" value="AS_sf"/>
</dbReference>
<evidence type="ECO:0000259" key="2">
    <source>
        <dbReference type="Pfam" id="PF01425"/>
    </source>
</evidence>
<dbReference type="SUPFAM" id="SSF54427">
    <property type="entry name" value="NTF2-like"/>
    <property type="match status" value="1"/>
</dbReference>
<dbReference type="Proteomes" id="UP000588158">
    <property type="component" value="Unassembled WGS sequence"/>
</dbReference>
<feature type="domain" description="Amidase" evidence="2">
    <location>
        <begin position="168"/>
        <end position="337"/>
    </location>
</feature>
<keyword evidence="3" id="KW-0808">Transferase</keyword>
<protein>
    <submittedName>
        <fullName evidence="3">Asp-tRNA(Asn)/Glu-tRNA(Gln) amidotransferase A subunit family amidase</fullName>
    </submittedName>
</protein>
<evidence type="ECO:0000256" key="1">
    <source>
        <dbReference type="SAM" id="MobiDB-lite"/>
    </source>
</evidence>
<name>A0A841AHN1_9MICO</name>
<dbReference type="InterPro" id="IPR023631">
    <property type="entry name" value="Amidase_dom"/>
</dbReference>
<dbReference type="Pfam" id="PF11533">
    <property type="entry name" value="AtzH-like"/>
    <property type="match status" value="1"/>
</dbReference>
<accession>A0A841AHN1</accession>
<feature type="compositionally biased region" description="Low complexity" evidence="1">
    <location>
        <begin position="549"/>
        <end position="566"/>
    </location>
</feature>
<evidence type="ECO:0000313" key="4">
    <source>
        <dbReference type="Proteomes" id="UP000588158"/>
    </source>
</evidence>